<comment type="caution">
    <text evidence="4">The sequence shown here is derived from an EMBL/GenBank/DDBJ whole genome shotgun (WGS) entry which is preliminary data.</text>
</comment>
<dbReference type="GO" id="GO:0016491">
    <property type="term" value="F:oxidoreductase activity"/>
    <property type="evidence" value="ECO:0007669"/>
    <property type="project" value="InterPro"/>
</dbReference>
<evidence type="ECO:0000256" key="2">
    <source>
        <dbReference type="ARBA" id="ARBA00023008"/>
    </source>
</evidence>
<evidence type="ECO:0000256" key="1">
    <source>
        <dbReference type="ARBA" id="ARBA00022723"/>
    </source>
</evidence>
<dbReference type="STRING" id="1314790.A0A1Y1Z6J4"/>
<dbReference type="OrthoDB" id="6132182at2759"/>
<dbReference type="SUPFAM" id="SSF48056">
    <property type="entry name" value="Di-copper centre-containing domain"/>
    <property type="match status" value="1"/>
</dbReference>
<dbReference type="EMBL" id="MCFE01000021">
    <property type="protein sequence ID" value="ORY05871.1"/>
    <property type="molecule type" value="Genomic_DNA"/>
</dbReference>
<feature type="non-terminal residue" evidence="4">
    <location>
        <position position="1"/>
    </location>
</feature>
<keyword evidence="1" id="KW-0479">Metal-binding</keyword>
<name>A0A1Y1Z6J4_9FUNG</name>
<evidence type="ECO:0000313" key="5">
    <source>
        <dbReference type="Proteomes" id="UP000193498"/>
    </source>
</evidence>
<dbReference type="InterPro" id="IPR008922">
    <property type="entry name" value="Di-copper_centre_dom_sf"/>
</dbReference>
<organism evidence="4 5">
    <name type="scientific">Basidiobolus meristosporus CBS 931.73</name>
    <dbReference type="NCBI Taxonomy" id="1314790"/>
    <lineage>
        <taxon>Eukaryota</taxon>
        <taxon>Fungi</taxon>
        <taxon>Fungi incertae sedis</taxon>
        <taxon>Zoopagomycota</taxon>
        <taxon>Entomophthoromycotina</taxon>
        <taxon>Basidiobolomycetes</taxon>
        <taxon>Basidiobolales</taxon>
        <taxon>Basidiobolaceae</taxon>
        <taxon>Basidiobolus</taxon>
    </lineage>
</organism>
<dbReference type="AlphaFoldDB" id="A0A1Y1Z6J4"/>
<accession>A0A1Y1Z6J4</accession>
<gene>
    <name evidence="4" type="ORF">K493DRAFT_144032</name>
</gene>
<feature type="non-terminal residue" evidence="4">
    <location>
        <position position="204"/>
    </location>
</feature>
<dbReference type="PANTHER" id="PTHR11474:SF126">
    <property type="entry name" value="TYROSINASE-LIKE PROTEIN TYR-1-RELATED"/>
    <property type="match status" value="1"/>
</dbReference>
<dbReference type="Pfam" id="PF00264">
    <property type="entry name" value="Tyrosinase"/>
    <property type="match status" value="1"/>
</dbReference>
<evidence type="ECO:0000313" key="4">
    <source>
        <dbReference type="EMBL" id="ORY05871.1"/>
    </source>
</evidence>
<keyword evidence="2" id="KW-0186">Copper</keyword>
<sequence>VRREIRQLNEAQLKEFLEGLNEMKDSGVYDEFVQLHAKYIKKYHRTHNFLLYNRAFLLKFDKELKQINPHLNTTIWDWSRDSVSPESSRILGLFGGNGRKSDQCVTEGVVKKWVAKYPTTHCIKREWDLGNKIKSFPPPEYIRAMIVRSKTCPLLNEQVDLVMRHVHQSIGGDLKNVLTAINDPLYILSAAFADRIFADWEKIH</sequence>
<dbReference type="Gene3D" id="1.10.1280.10">
    <property type="entry name" value="Di-copper center containing domain from catechol oxidase"/>
    <property type="match status" value="1"/>
</dbReference>
<keyword evidence="5" id="KW-1185">Reference proteome</keyword>
<dbReference type="PANTHER" id="PTHR11474">
    <property type="entry name" value="TYROSINASE FAMILY MEMBER"/>
    <property type="match status" value="1"/>
</dbReference>
<proteinExistence type="predicted"/>
<dbReference type="InParanoid" id="A0A1Y1Z6J4"/>
<reference evidence="4 5" key="1">
    <citation type="submission" date="2016-07" db="EMBL/GenBank/DDBJ databases">
        <title>Pervasive Adenine N6-methylation of Active Genes in Fungi.</title>
        <authorList>
            <consortium name="DOE Joint Genome Institute"/>
            <person name="Mondo S.J."/>
            <person name="Dannebaum R.O."/>
            <person name="Kuo R.C."/>
            <person name="Labutti K."/>
            <person name="Haridas S."/>
            <person name="Kuo A."/>
            <person name="Salamov A."/>
            <person name="Ahrendt S.R."/>
            <person name="Lipzen A."/>
            <person name="Sullivan W."/>
            <person name="Andreopoulos W.B."/>
            <person name="Clum A."/>
            <person name="Lindquist E."/>
            <person name="Daum C."/>
            <person name="Ramamoorthy G.K."/>
            <person name="Gryganskyi A."/>
            <person name="Culley D."/>
            <person name="Magnuson J.K."/>
            <person name="James T.Y."/>
            <person name="O'Malley M.A."/>
            <person name="Stajich J.E."/>
            <person name="Spatafora J.W."/>
            <person name="Visel A."/>
            <person name="Grigoriev I.V."/>
        </authorList>
    </citation>
    <scope>NUCLEOTIDE SEQUENCE [LARGE SCALE GENOMIC DNA]</scope>
    <source>
        <strain evidence="4 5">CBS 931.73</strain>
    </source>
</reference>
<dbReference type="InterPro" id="IPR050316">
    <property type="entry name" value="Tyrosinase/Hemocyanin"/>
</dbReference>
<protein>
    <submittedName>
        <fullName evidence="4">Di-copper centre-containing protein</fullName>
    </submittedName>
</protein>
<feature type="domain" description="Tyrosinase copper-binding" evidence="3">
    <location>
        <begin position="28"/>
        <end position="202"/>
    </location>
</feature>
<dbReference type="InterPro" id="IPR002227">
    <property type="entry name" value="Tyrosinase_Cu-bd"/>
</dbReference>
<dbReference type="GO" id="GO:0046872">
    <property type="term" value="F:metal ion binding"/>
    <property type="evidence" value="ECO:0007669"/>
    <property type="project" value="UniProtKB-KW"/>
</dbReference>
<dbReference type="Proteomes" id="UP000193498">
    <property type="component" value="Unassembled WGS sequence"/>
</dbReference>
<evidence type="ECO:0000259" key="3">
    <source>
        <dbReference type="Pfam" id="PF00264"/>
    </source>
</evidence>